<evidence type="ECO:0000259" key="7">
    <source>
        <dbReference type="PROSITE" id="PS51633"/>
    </source>
</evidence>
<comment type="catalytic activity">
    <reaction evidence="4">
        <text>L-lysyl(27)-[histone H3] + 3 S-adenosyl-L-methionine = N(6),N(6),N(6)-trimethyl-L-lysyl(27)-[histone H3] + 3 S-adenosyl-L-homocysteine + 3 H(+)</text>
        <dbReference type="Rhea" id="RHEA:60292"/>
        <dbReference type="Rhea" id="RHEA-COMP:15535"/>
        <dbReference type="Rhea" id="RHEA-COMP:15548"/>
        <dbReference type="ChEBI" id="CHEBI:15378"/>
        <dbReference type="ChEBI" id="CHEBI:29969"/>
        <dbReference type="ChEBI" id="CHEBI:57856"/>
        <dbReference type="ChEBI" id="CHEBI:59789"/>
        <dbReference type="ChEBI" id="CHEBI:61961"/>
        <dbReference type="EC" id="2.1.1.356"/>
    </reaction>
</comment>
<feature type="domain" description="SET" evidence="6">
    <location>
        <begin position="523"/>
        <end position="642"/>
    </location>
</feature>
<organism evidence="8 9">
    <name type="scientific">Brassica napus</name>
    <name type="common">Rape</name>
    <dbReference type="NCBI Taxonomy" id="3708"/>
    <lineage>
        <taxon>Eukaryota</taxon>
        <taxon>Viridiplantae</taxon>
        <taxon>Streptophyta</taxon>
        <taxon>Embryophyta</taxon>
        <taxon>Tracheophyta</taxon>
        <taxon>Spermatophyta</taxon>
        <taxon>Magnoliopsida</taxon>
        <taxon>eudicotyledons</taxon>
        <taxon>Gunneridae</taxon>
        <taxon>Pentapetalae</taxon>
        <taxon>rosids</taxon>
        <taxon>malvids</taxon>
        <taxon>Brassicales</taxon>
        <taxon>Brassicaceae</taxon>
        <taxon>Brassiceae</taxon>
        <taxon>Brassica</taxon>
    </lineage>
</organism>
<dbReference type="Gene3D" id="2.170.270.10">
    <property type="entry name" value="SET domain"/>
    <property type="match status" value="1"/>
</dbReference>
<keyword evidence="3" id="KW-0949">S-adenosyl-L-methionine</keyword>
<protein>
    <recommendedName>
        <fullName evidence="10">[Histone H3]-lysine(27) N-trimethyltransferase</fullName>
    </recommendedName>
</protein>
<keyword evidence="2" id="KW-0808">Transferase</keyword>
<dbReference type="Pfam" id="PF25996">
    <property type="entry name" value="HTH_CLF_N"/>
    <property type="match status" value="1"/>
</dbReference>
<dbReference type="SMART" id="SM01114">
    <property type="entry name" value="CXC"/>
    <property type="match status" value="1"/>
</dbReference>
<evidence type="ECO:0000256" key="1">
    <source>
        <dbReference type="ARBA" id="ARBA00022603"/>
    </source>
</evidence>
<dbReference type="InterPro" id="IPR026489">
    <property type="entry name" value="CXC_dom"/>
</dbReference>
<sequence length="668" mass="76530">MLFRGFVQESHEGENLPPELNQIKEQIERERFLHIQKSFADRPNVVTHVAYHHSLASTRGAGVNNDGGDNNMLSLRIKKPLHVFKYNPPEEFTSPIPKKQVIKLPIVKQLPRAITWVFTDSNKLMAESDSVIGKKQIIYVNGQAEELSSDDEEDEEETEKEKLEFSKDADWFIWLVGQKHNLDDLVVQSALSKFFELDVSDILERYNDLKKLKINEGDTGEVSDVRIFTSSPETTERRFCRRCLRFDCRVHEEYQPEIYTKENQSNLFEKEDVRKQCSNHCYLKLKGVTEADHMVDNDNYVSNKKGKNVVSEMSQAYNEWTSVEMDLYLKGAKLFGRNSCLITRNVLPGLKTCLEVYNYMHEQDQCKMLLEHEETSETDNQVNKETSRKKPRLVRKKVKHQKHICYPAAIKNTMNEIEKSYKQYTPCTCEPVCGDQCPCFRNGNCCEIYCGCPKTCNNRFGGCNCTKGQCINRKCPCFSNFRECNPDQCRSCSLSCGDGHGSLGETSKTSECKNMQFLLKKHKKVAIDILLGMSNVHGWGAFTRHSLKQNEFLGEYTGELVSVDEAEERERADHKLGYSYLFNLNDKFVIDSRRQGNKFRFLNHSSNPNCCAKLMIVKGDQRIGLFAGKAIREGEELFFEYKPGEADRSPSISSDSGSSKSENSSSST</sequence>
<dbReference type="Proteomes" id="UP000824890">
    <property type="component" value="Unassembled WGS sequence"/>
</dbReference>
<evidence type="ECO:0000313" key="9">
    <source>
        <dbReference type="Proteomes" id="UP000824890"/>
    </source>
</evidence>
<evidence type="ECO:0000256" key="2">
    <source>
        <dbReference type="ARBA" id="ARBA00022679"/>
    </source>
</evidence>
<dbReference type="CDD" id="cd10519">
    <property type="entry name" value="SET_EZH"/>
    <property type="match status" value="1"/>
</dbReference>
<evidence type="ECO:0008006" key="10">
    <source>
        <dbReference type="Google" id="ProtNLM"/>
    </source>
</evidence>
<evidence type="ECO:0000256" key="5">
    <source>
        <dbReference type="SAM" id="MobiDB-lite"/>
    </source>
</evidence>
<dbReference type="InterPro" id="IPR058609">
    <property type="entry name" value="HTH_CLF-like"/>
</dbReference>
<dbReference type="PANTHER" id="PTHR45747:SF17">
    <property type="entry name" value="[HISTONE H3]-LYSINE(27) N-TRIMETHYLTRANSFERASE"/>
    <property type="match status" value="1"/>
</dbReference>
<feature type="domain" description="CXC" evidence="7">
    <location>
        <begin position="405"/>
        <end position="509"/>
    </location>
</feature>
<evidence type="ECO:0000259" key="6">
    <source>
        <dbReference type="PROSITE" id="PS50280"/>
    </source>
</evidence>
<dbReference type="InterPro" id="IPR045318">
    <property type="entry name" value="EZH1/2-like"/>
</dbReference>
<dbReference type="SUPFAM" id="SSF82199">
    <property type="entry name" value="SET domain"/>
    <property type="match status" value="1"/>
</dbReference>
<dbReference type="InterPro" id="IPR033467">
    <property type="entry name" value="Tesmin/TSO1-like_CXC"/>
</dbReference>
<reference evidence="8 9" key="1">
    <citation type="submission" date="2021-05" db="EMBL/GenBank/DDBJ databases">
        <title>Genome Assembly of Synthetic Allotetraploid Brassica napus Reveals Homoeologous Exchanges between Subgenomes.</title>
        <authorList>
            <person name="Davis J.T."/>
        </authorList>
    </citation>
    <scope>NUCLEOTIDE SEQUENCE [LARGE SCALE GENOMIC DNA]</scope>
    <source>
        <strain evidence="9">cv. Da-Ae</strain>
        <tissue evidence="8">Seedling</tissue>
    </source>
</reference>
<dbReference type="PROSITE" id="PS50280">
    <property type="entry name" value="SET"/>
    <property type="match status" value="1"/>
</dbReference>
<dbReference type="SMART" id="SM00317">
    <property type="entry name" value="SET"/>
    <property type="match status" value="1"/>
</dbReference>
<feature type="region of interest" description="Disordered" evidence="5">
    <location>
        <begin position="642"/>
        <end position="668"/>
    </location>
</feature>
<gene>
    <name evidence="8" type="ORF">HID58_083918</name>
</gene>
<dbReference type="Pfam" id="PF00856">
    <property type="entry name" value="SET"/>
    <property type="match status" value="1"/>
</dbReference>
<dbReference type="PROSITE" id="PS51633">
    <property type="entry name" value="CXC"/>
    <property type="match status" value="1"/>
</dbReference>
<keyword evidence="1" id="KW-0489">Methyltransferase</keyword>
<proteinExistence type="predicted"/>
<comment type="caution">
    <text evidence="8">The sequence shown here is derived from an EMBL/GenBank/DDBJ whole genome shotgun (WGS) entry which is preliminary data.</text>
</comment>
<evidence type="ECO:0000313" key="8">
    <source>
        <dbReference type="EMBL" id="KAH0866707.1"/>
    </source>
</evidence>
<accession>A0ABQ7YEW6</accession>
<name>A0ABQ7YEW6_BRANA</name>
<dbReference type="InterPro" id="IPR046341">
    <property type="entry name" value="SET_dom_sf"/>
</dbReference>
<feature type="compositionally biased region" description="Low complexity" evidence="5">
    <location>
        <begin position="649"/>
        <end position="668"/>
    </location>
</feature>
<dbReference type="InterPro" id="IPR041355">
    <property type="entry name" value="Pre-SET_CXC"/>
</dbReference>
<evidence type="ECO:0000256" key="3">
    <source>
        <dbReference type="ARBA" id="ARBA00022691"/>
    </source>
</evidence>
<dbReference type="EMBL" id="JAGKQM010000018">
    <property type="protein sequence ID" value="KAH0866707.1"/>
    <property type="molecule type" value="Genomic_DNA"/>
</dbReference>
<dbReference type="InterPro" id="IPR001214">
    <property type="entry name" value="SET_dom"/>
</dbReference>
<keyword evidence="9" id="KW-1185">Reference proteome</keyword>
<evidence type="ECO:0000256" key="4">
    <source>
        <dbReference type="ARBA" id="ARBA00048568"/>
    </source>
</evidence>
<dbReference type="PANTHER" id="PTHR45747">
    <property type="entry name" value="HISTONE-LYSINE N-METHYLTRANSFERASE E(Z)"/>
    <property type="match status" value="1"/>
</dbReference>
<dbReference type="Pfam" id="PF18264">
    <property type="entry name" value="preSET_CXC"/>
    <property type="match status" value="1"/>
</dbReference>